<evidence type="ECO:0000313" key="1">
    <source>
        <dbReference type="EMBL" id="MBB4963780.1"/>
    </source>
</evidence>
<reference evidence="1 2" key="1">
    <citation type="submission" date="2020-08" db="EMBL/GenBank/DDBJ databases">
        <title>Sequencing the genomes of 1000 actinobacteria strains.</title>
        <authorList>
            <person name="Klenk H.-P."/>
        </authorList>
    </citation>
    <scope>NUCLEOTIDE SEQUENCE [LARGE SCALE GENOMIC DNA]</scope>
    <source>
        <strain evidence="1 2">DSM 45084</strain>
    </source>
</reference>
<accession>A0A7W7T1T2</accession>
<organism evidence="1 2">
    <name type="scientific">Saccharothrix violaceirubra</name>
    <dbReference type="NCBI Taxonomy" id="413306"/>
    <lineage>
        <taxon>Bacteria</taxon>
        <taxon>Bacillati</taxon>
        <taxon>Actinomycetota</taxon>
        <taxon>Actinomycetes</taxon>
        <taxon>Pseudonocardiales</taxon>
        <taxon>Pseudonocardiaceae</taxon>
        <taxon>Saccharothrix</taxon>
    </lineage>
</organism>
<name>A0A7W7T1T2_9PSEU</name>
<evidence type="ECO:0000313" key="2">
    <source>
        <dbReference type="Proteomes" id="UP000542674"/>
    </source>
</evidence>
<keyword evidence="1" id="KW-0808">Transferase</keyword>
<protein>
    <submittedName>
        <fullName evidence="1">GNAT superfamily N-acetyltransferase</fullName>
    </submittedName>
</protein>
<dbReference type="AlphaFoldDB" id="A0A7W7T1T2"/>
<dbReference type="GO" id="GO:0016740">
    <property type="term" value="F:transferase activity"/>
    <property type="evidence" value="ECO:0007669"/>
    <property type="project" value="UniProtKB-KW"/>
</dbReference>
<comment type="caution">
    <text evidence="1">The sequence shown here is derived from an EMBL/GenBank/DDBJ whole genome shotgun (WGS) entry which is preliminary data.</text>
</comment>
<dbReference type="RefSeq" id="WP_184666525.1">
    <property type="nucleotide sequence ID" value="NZ_BAABAI010000034.1"/>
</dbReference>
<gene>
    <name evidence="1" type="ORF">F4559_001139</name>
</gene>
<sequence>MMTETIARRAGDYLGDGGRYLIWEILDGRGVAAELYVFVDTHEIANIETRSDRRGEGLARALYRAADTQVGVFHAPAGHRTEEGDAFARAVGGPVADYPCDCFACDTIDDEEDDD</sequence>
<dbReference type="EMBL" id="JACHJS010000001">
    <property type="protein sequence ID" value="MBB4963780.1"/>
    <property type="molecule type" value="Genomic_DNA"/>
</dbReference>
<dbReference type="Proteomes" id="UP000542674">
    <property type="component" value="Unassembled WGS sequence"/>
</dbReference>
<keyword evidence="2" id="KW-1185">Reference proteome</keyword>
<proteinExistence type="predicted"/>